<evidence type="ECO:0000313" key="2">
    <source>
        <dbReference type="EMBL" id="TYT74321.1"/>
    </source>
</evidence>
<organism evidence="2 3">
    <name type="scientific">Desulfobotulus mexicanus</name>
    <dbReference type="NCBI Taxonomy" id="2586642"/>
    <lineage>
        <taxon>Bacteria</taxon>
        <taxon>Pseudomonadati</taxon>
        <taxon>Thermodesulfobacteriota</taxon>
        <taxon>Desulfobacteria</taxon>
        <taxon>Desulfobacterales</taxon>
        <taxon>Desulfobacteraceae</taxon>
        <taxon>Desulfobotulus</taxon>
    </lineage>
</organism>
<proteinExistence type="predicted"/>
<evidence type="ECO:0000313" key="3">
    <source>
        <dbReference type="Proteomes" id="UP000321899"/>
    </source>
</evidence>
<dbReference type="AlphaFoldDB" id="A0A5S5MF14"/>
<feature type="compositionally biased region" description="Basic and acidic residues" evidence="1">
    <location>
        <begin position="178"/>
        <end position="192"/>
    </location>
</feature>
<name>A0A5S5MF14_9BACT</name>
<protein>
    <submittedName>
        <fullName evidence="2">Uncharacterized protein</fullName>
    </submittedName>
</protein>
<gene>
    <name evidence="2" type="ORF">FIM25_10185</name>
</gene>
<sequence>MNPEELEKLKSLLEKEPIIHEFNKQTGKDIEWLLREVRVTPNNDHPKAWPFTWAGVFKNLGTAMLAIQNAALLVWLCRDSYNNGTEEQRERVSDFIVSQTRHLMDEEKRLKIKDMKTLYERGKKNLEVTSAAGKDSRCVTPEEKERIIKEVDDFLAKKKPGESTKRYSGEAAYKHVSEKIIKEKEKKGDKTRGYSISNIKGIYTKRGEKRENKPQ</sequence>
<dbReference type="Proteomes" id="UP000321899">
    <property type="component" value="Unassembled WGS sequence"/>
</dbReference>
<feature type="compositionally biased region" description="Basic and acidic residues" evidence="1">
    <location>
        <begin position="205"/>
        <end position="215"/>
    </location>
</feature>
<accession>A0A5S5MF14</accession>
<feature type="region of interest" description="Disordered" evidence="1">
    <location>
        <begin position="178"/>
        <end position="215"/>
    </location>
</feature>
<reference evidence="2 3" key="1">
    <citation type="submission" date="2019-06" db="EMBL/GenBank/DDBJ databases">
        <title>Desulfobotulus mexicanus sp. nov., a novel sulfate-reducing bacterium isolated from the sediment of an alkaline crater lake in Mexico.</title>
        <authorList>
            <person name="Hirschler-Rea A."/>
        </authorList>
    </citation>
    <scope>NUCLEOTIDE SEQUENCE [LARGE SCALE GENOMIC DNA]</scope>
    <source>
        <strain evidence="2 3">PAR22N</strain>
    </source>
</reference>
<evidence type="ECO:0000256" key="1">
    <source>
        <dbReference type="SAM" id="MobiDB-lite"/>
    </source>
</evidence>
<comment type="caution">
    <text evidence="2">The sequence shown here is derived from an EMBL/GenBank/DDBJ whole genome shotgun (WGS) entry which is preliminary data.</text>
</comment>
<dbReference type="RefSeq" id="WP_139448904.1">
    <property type="nucleotide sequence ID" value="NZ_VDMB01000012.1"/>
</dbReference>
<dbReference type="EMBL" id="VDMB01000012">
    <property type="protein sequence ID" value="TYT74321.1"/>
    <property type="molecule type" value="Genomic_DNA"/>
</dbReference>
<keyword evidence="3" id="KW-1185">Reference proteome</keyword>